<evidence type="ECO:0000313" key="3">
    <source>
        <dbReference type="Proteomes" id="UP000182945"/>
    </source>
</evidence>
<accession>A0AAC9IXH2</accession>
<dbReference type="InterPro" id="IPR014957">
    <property type="entry name" value="IDEAL_dom"/>
</dbReference>
<evidence type="ECO:0000259" key="1">
    <source>
        <dbReference type="SMART" id="SM00914"/>
    </source>
</evidence>
<dbReference type="KEGG" id="vhl:BME96_04190"/>
<dbReference type="Gene3D" id="4.10.810.10">
    <property type="entry name" value="Virus Scaffolding Protein, Chain A"/>
    <property type="match status" value="1"/>
</dbReference>
<sequence>MKKQKVVFRFLRYEGESKTAKREVSFEMQFASRLLLDELCFNVNKNHLEEAINDAIDTGNEELFIKLSEEYRHFIWE</sequence>
<reference evidence="2 3" key="1">
    <citation type="submission" date="2016-11" db="EMBL/GenBank/DDBJ databases">
        <title>Complete genome sequencing of Virgibacillus halodenitrificans PDB-F2.</title>
        <authorList>
            <person name="Sun Z."/>
            <person name="Zhou Y."/>
            <person name="Li H."/>
        </authorList>
    </citation>
    <scope>NUCLEOTIDE SEQUENCE [LARGE SCALE GENOMIC DNA]</scope>
    <source>
        <strain evidence="2 3">PDB-F2</strain>
    </source>
</reference>
<name>A0AAC9IXH2_VIRHA</name>
<organism evidence="2 3">
    <name type="scientific">Virgibacillus halodenitrificans</name>
    <name type="common">Bacillus halodenitrificans</name>
    <dbReference type="NCBI Taxonomy" id="1482"/>
    <lineage>
        <taxon>Bacteria</taxon>
        <taxon>Bacillati</taxon>
        <taxon>Bacillota</taxon>
        <taxon>Bacilli</taxon>
        <taxon>Bacillales</taxon>
        <taxon>Bacillaceae</taxon>
        <taxon>Virgibacillus</taxon>
    </lineage>
</organism>
<dbReference type="RefSeq" id="WP_071648394.1">
    <property type="nucleotide sequence ID" value="NZ_CP017962.1"/>
</dbReference>
<dbReference type="AlphaFoldDB" id="A0AAC9IXH2"/>
<dbReference type="Pfam" id="PF08858">
    <property type="entry name" value="IDEAL"/>
    <property type="match status" value="1"/>
</dbReference>
<dbReference type="Proteomes" id="UP000182945">
    <property type="component" value="Chromosome"/>
</dbReference>
<dbReference type="SMART" id="SM00914">
    <property type="entry name" value="IDEAL"/>
    <property type="match status" value="1"/>
</dbReference>
<feature type="domain" description="IDEAL" evidence="1">
    <location>
        <begin position="35"/>
        <end position="71"/>
    </location>
</feature>
<dbReference type="EMBL" id="CP017962">
    <property type="protein sequence ID" value="APC47413.1"/>
    <property type="molecule type" value="Genomic_DNA"/>
</dbReference>
<dbReference type="GeneID" id="71513585"/>
<protein>
    <recommendedName>
        <fullName evidence="1">IDEAL domain-containing protein</fullName>
    </recommendedName>
</protein>
<dbReference type="InterPro" id="IPR027393">
    <property type="entry name" value="Virus_scaffolding_prot_C"/>
</dbReference>
<gene>
    <name evidence="2" type="ORF">BME96_04190</name>
</gene>
<proteinExistence type="predicted"/>
<evidence type="ECO:0000313" key="2">
    <source>
        <dbReference type="EMBL" id="APC47413.1"/>
    </source>
</evidence>